<dbReference type="InterPro" id="IPR036812">
    <property type="entry name" value="NAD(P)_OxRdtase_dom_sf"/>
</dbReference>
<name>A0A1H4LVZ0_9MICC</name>
<dbReference type="AlphaFoldDB" id="A0A1H4LVZ0"/>
<dbReference type="GO" id="GO:0005829">
    <property type="term" value="C:cytosol"/>
    <property type="evidence" value="ECO:0007669"/>
    <property type="project" value="TreeGrafter"/>
</dbReference>
<dbReference type="PANTHER" id="PTHR43364">
    <property type="entry name" value="NADH-SPECIFIC METHYLGLYOXAL REDUCTASE-RELATED"/>
    <property type="match status" value="1"/>
</dbReference>
<keyword evidence="3" id="KW-1185">Reference proteome</keyword>
<reference evidence="2 3" key="1">
    <citation type="submission" date="2016-10" db="EMBL/GenBank/DDBJ databases">
        <authorList>
            <person name="de Groot N.N."/>
        </authorList>
    </citation>
    <scope>NUCLEOTIDE SEQUENCE [LARGE SCALE GENOMIC DNA]</scope>
    <source>
        <strain evidence="2 3">DSM 10495</strain>
    </source>
</reference>
<dbReference type="SUPFAM" id="SSF51430">
    <property type="entry name" value="NAD(P)-linked oxidoreductase"/>
    <property type="match status" value="1"/>
</dbReference>
<evidence type="ECO:0000313" key="2">
    <source>
        <dbReference type="EMBL" id="SEB74939.1"/>
    </source>
</evidence>
<dbReference type="Pfam" id="PF00248">
    <property type="entry name" value="Aldo_ket_red"/>
    <property type="match status" value="1"/>
</dbReference>
<dbReference type="STRING" id="156980.SAMN04489745_1147"/>
<sequence>MSQNTEHGSATGRIIYGCMGLGGAWEPTPCTEADVAQASEVIDAALAIGVELFDHADIYRFGKAEAVFGEVLAARPELRDRILLQSKCGIRLHENGLNNYYDLSYDSIMERVEGILGRLRTDHLDTLLFHRPDPLLNREEAARAVRELLADGRIKALGVSNMSTAQMEHLQDALSTPLVANQLEMSLGTRDWLDSTVTVNHRQGAGNPFPHGTLEHCMSRGIELQAYGSLANGRYTGGVPAENLSEADRATADLVQELAAEFGVAPESVLLGWLMKHPARISPVIGTTNPGRIAACGDAIAVAERMDRLQWYRLWITARGEFIP</sequence>
<evidence type="ECO:0000259" key="1">
    <source>
        <dbReference type="Pfam" id="PF00248"/>
    </source>
</evidence>
<dbReference type="EMBL" id="FNSN01000003">
    <property type="protein sequence ID" value="SEB74939.1"/>
    <property type="molecule type" value="Genomic_DNA"/>
</dbReference>
<organism evidence="2 3">
    <name type="scientific">Arthrobacter woluwensis</name>
    <dbReference type="NCBI Taxonomy" id="156980"/>
    <lineage>
        <taxon>Bacteria</taxon>
        <taxon>Bacillati</taxon>
        <taxon>Actinomycetota</taxon>
        <taxon>Actinomycetes</taxon>
        <taxon>Micrococcales</taxon>
        <taxon>Micrococcaceae</taxon>
        <taxon>Arthrobacter</taxon>
    </lineage>
</organism>
<dbReference type="InterPro" id="IPR023210">
    <property type="entry name" value="NADP_OxRdtase_dom"/>
</dbReference>
<dbReference type="PANTHER" id="PTHR43364:SF1">
    <property type="entry name" value="OXIDOREDUCTASE YDHF"/>
    <property type="match status" value="1"/>
</dbReference>
<gene>
    <name evidence="2" type="ORF">SAMN04489745_1147</name>
</gene>
<accession>A0A1H4LVZ0</accession>
<proteinExistence type="predicted"/>
<dbReference type="RefSeq" id="WP_066211665.1">
    <property type="nucleotide sequence ID" value="NZ_FNSN01000003.1"/>
</dbReference>
<evidence type="ECO:0000313" key="3">
    <source>
        <dbReference type="Proteomes" id="UP000182652"/>
    </source>
</evidence>
<dbReference type="InterPro" id="IPR050523">
    <property type="entry name" value="AKR_Detox_Biosynth"/>
</dbReference>
<dbReference type="Gene3D" id="3.20.20.100">
    <property type="entry name" value="NADP-dependent oxidoreductase domain"/>
    <property type="match status" value="1"/>
</dbReference>
<protein>
    <submittedName>
        <fullName evidence="2">Predicted oxidoreductase</fullName>
    </submittedName>
</protein>
<dbReference type="Proteomes" id="UP000182652">
    <property type="component" value="Unassembled WGS sequence"/>
</dbReference>
<feature type="domain" description="NADP-dependent oxidoreductase" evidence="1">
    <location>
        <begin position="13"/>
        <end position="300"/>
    </location>
</feature>